<reference evidence="2 3" key="1">
    <citation type="submission" date="2024-01" db="EMBL/GenBank/DDBJ databases">
        <title>Genome assemblies of Stephania.</title>
        <authorList>
            <person name="Yang L."/>
        </authorList>
    </citation>
    <scope>NUCLEOTIDE SEQUENCE [LARGE SCALE GENOMIC DNA]</scope>
    <source>
        <strain evidence="2">JXDWG</strain>
        <tissue evidence="2">Leaf</tissue>
    </source>
</reference>
<proteinExistence type="predicted"/>
<feature type="transmembrane region" description="Helical" evidence="1">
    <location>
        <begin position="20"/>
        <end position="41"/>
    </location>
</feature>
<keyword evidence="1" id="KW-0812">Transmembrane</keyword>
<dbReference type="AlphaFoldDB" id="A0AAP0F5A7"/>
<accession>A0AAP0F5A7</accession>
<keyword evidence="1" id="KW-0472">Membrane</keyword>
<comment type="caution">
    <text evidence="2">The sequence shown here is derived from an EMBL/GenBank/DDBJ whole genome shotgun (WGS) entry which is preliminary data.</text>
</comment>
<evidence type="ECO:0000256" key="1">
    <source>
        <dbReference type="SAM" id="Phobius"/>
    </source>
</evidence>
<dbReference type="Proteomes" id="UP001419268">
    <property type="component" value="Unassembled WGS sequence"/>
</dbReference>
<sequence>MMMGISTSATTIGHRRFKCLDILFDVMIIPLFIYCIKLQFYNITKRWEILYN</sequence>
<protein>
    <submittedName>
        <fullName evidence="2">Uncharacterized protein</fullName>
    </submittedName>
</protein>
<dbReference type="EMBL" id="JBBNAG010000010">
    <property type="protein sequence ID" value="KAK9100914.1"/>
    <property type="molecule type" value="Genomic_DNA"/>
</dbReference>
<gene>
    <name evidence="2" type="ORF">Scep_024344</name>
</gene>
<keyword evidence="1" id="KW-1133">Transmembrane helix</keyword>
<keyword evidence="3" id="KW-1185">Reference proteome</keyword>
<organism evidence="2 3">
    <name type="scientific">Stephania cephalantha</name>
    <dbReference type="NCBI Taxonomy" id="152367"/>
    <lineage>
        <taxon>Eukaryota</taxon>
        <taxon>Viridiplantae</taxon>
        <taxon>Streptophyta</taxon>
        <taxon>Embryophyta</taxon>
        <taxon>Tracheophyta</taxon>
        <taxon>Spermatophyta</taxon>
        <taxon>Magnoliopsida</taxon>
        <taxon>Ranunculales</taxon>
        <taxon>Menispermaceae</taxon>
        <taxon>Menispermoideae</taxon>
        <taxon>Cissampelideae</taxon>
        <taxon>Stephania</taxon>
    </lineage>
</organism>
<evidence type="ECO:0000313" key="3">
    <source>
        <dbReference type="Proteomes" id="UP001419268"/>
    </source>
</evidence>
<evidence type="ECO:0000313" key="2">
    <source>
        <dbReference type="EMBL" id="KAK9100914.1"/>
    </source>
</evidence>
<name>A0AAP0F5A7_9MAGN</name>